<reference evidence="2" key="1">
    <citation type="submission" date="2014-09" db="EMBL/GenBank/DDBJ databases">
        <authorList>
            <person name="Sharma Rahul"/>
            <person name="Thines Marco"/>
        </authorList>
    </citation>
    <scope>NUCLEOTIDE SEQUENCE [LARGE SCALE GENOMIC DNA]</scope>
</reference>
<evidence type="ECO:0000313" key="1">
    <source>
        <dbReference type="EMBL" id="CEG38365.1"/>
    </source>
</evidence>
<dbReference type="Proteomes" id="UP000054928">
    <property type="component" value="Unassembled WGS sequence"/>
</dbReference>
<organism evidence="1 2">
    <name type="scientific">Plasmopara halstedii</name>
    <name type="common">Downy mildew of sunflower</name>
    <dbReference type="NCBI Taxonomy" id="4781"/>
    <lineage>
        <taxon>Eukaryota</taxon>
        <taxon>Sar</taxon>
        <taxon>Stramenopiles</taxon>
        <taxon>Oomycota</taxon>
        <taxon>Peronosporomycetes</taxon>
        <taxon>Peronosporales</taxon>
        <taxon>Peronosporaceae</taxon>
        <taxon>Plasmopara</taxon>
    </lineage>
</organism>
<dbReference type="GeneID" id="36403499"/>
<sequence length="85" mass="10074">MDAIKMAGSYEKGQLAVKLEKLLFGLRKPACLHRKRQENTRLWRAFTSMTCRLWRQYLLTLLHRYKDRPLETLEGSGRSCVCKWS</sequence>
<dbReference type="AlphaFoldDB" id="A0A0P1ADD9"/>
<proteinExistence type="predicted"/>
<dbReference type="RefSeq" id="XP_024574734.1">
    <property type="nucleotide sequence ID" value="XM_024723793.1"/>
</dbReference>
<name>A0A0P1ADD9_PLAHL</name>
<dbReference type="EMBL" id="CCYD01000321">
    <property type="protein sequence ID" value="CEG38365.1"/>
    <property type="molecule type" value="Genomic_DNA"/>
</dbReference>
<protein>
    <submittedName>
        <fullName evidence="1">Uncharacterized protein</fullName>
    </submittedName>
</protein>
<keyword evidence="2" id="KW-1185">Reference proteome</keyword>
<accession>A0A0P1ADD9</accession>
<evidence type="ECO:0000313" key="2">
    <source>
        <dbReference type="Proteomes" id="UP000054928"/>
    </source>
</evidence>